<organism evidence="2 3">
    <name type="scientific">Actinoplanes oblitus</name>
    <dbReference type="NCBI Taxonomy" id="3040509"/>
    <lineage>
        <taxon>Bacteria</taxon>
        <taxon>Bacillati</taxon>
        <taxon>Actinomycetota</taxon>
        <taxon>Actinomycetes</taxon>
        <taxon>Micromonosporales</taxon>
        <taxon>Micromonosporaceae</taxon>
        <taxon>Actinoplanes</taxon>
    </lineage>
</organism>
<dbReference type="InterPro" id="IPR011009">
    <property type="entry name" value="Kinase-like_dom_sf"/>
</dbReference>
<accession>A0ABY8WQZ8</accession>
<dbReference type="Gene3D" id="3.90.1200.10">
    <property type="match status" value="1"/>
</dbReference>
<dbReference type="InterPro" id="IPR002575">
    <property type="entry name" value="Aminoglycoside_PTrfase"/>
</dbReference>
<gene>
    <name evidence="2" type="ORF">ACTOB_003755</name>
</gene>
<dbReference type="EMBL" id="CP126980">
    <property type="protein sequence ID" value="WIN00074.1"/>
    <property type="molecule type" value="Genomic_DNA"/>
</dbReference>
<keyword evidence="3" id="KW-1185">Reference proteome</keyword>
<name>A0ABY8WQZ8_9ACTN</name>
<dbReference type="SUPFAM" id="SSF56112">
    <property type="entry name" value="Protein kinase-like (PK-like)"/>
    <property type="match status" value="1"/>
</dbReference>
<evidence type="ECO:0000313" key="2">
    <source>
        <dbReference type="EMBL" id="WIN00074.1"/>
    </source>
</evidence>
<reference evidence="2 3" key="1">
    <citation type="submission" date="2023-06" db="EMBL/GenBank/DDBJ databases">
        <authorList>
            <person name="Yushchuk O."/>
            <person name="Binda E."/>
            <person name="Ruckert-Reed C."/>
            <person name="Fedorenko V."/>
            <person name="Kalinowski J."/>
            <person name="Marinelli F."/>
        </authorList>
    </citation>
    <scope>NUCLEOTIDE SEQUENCE [LARGE SCALE GENOMIC DNA]</scope>
    <source>
        <strain evidence="2 3">NRRL 3884</strain>
    </source>
</reference>
<dbReference type="Proteomes" id="UP001240150">
    <property type="component" value="Chromosome"/>
</dbReference>
<evidence type="ECO:0000313" key="3">
    <source>
        <dbReference type="Proteomes" id="UP001240150"/>
    </source>
</evidence>
<evidence type="ECO:0000259" key="1">
    <source>
        <dbReference type="Pfam" id="PF01636"/>
    </source>
</evidence>
<dbReference type="Pfam" id="PF01636">
    <property type="entry name" value="APH"/>
    <property type="match status" value="1"/>
</dbReference>
<sequence length="292" mass="32897">MFVEQRTRPVLAKVCRLLNREAHDAILLRHHTNAVYAVDDLVVKIAPPAISVGLLRKVVDLVQWLTDADFPTVHLTTEVDQPIIVDDHGITVWERLDAAIDRPVTTGELGRLLRSLHSLEIPPVPLPQLDPMPGIRHSISASTILTDEDRMLLSERLEVVSGALRSVRSPLGWGLIQSDPQVRNALRRRDGTAVLADWDGARIGDRIWDVATVAVHCRRFGNNQDLNAFSEAYGWDPRSWSEFENLCRLRELQMIATNARKSLPGTPAATEVRHRLAGMRRGHREMTAWRIL</sequence>
<proteinExistence type="predicted"/>
<protein>
    <submittedName>
        <fullName evidence="2">Phosphotransferase</fullName>
    </submittedName>
</protein>
<dbReference type="RefSeq" id="WP_284921542.1">
    <property type="nucleotide sequence ID" value="NZ_CP126980.1"/>
</dbReference>
<feature type="domain" description="Aminoglycoside phosphotransferase" evidence="1">
    <location>
        <begin position="32"/>
        <end position="243"/>
    </location>
</feature>